<evidence type="ECO:0000256" key="7">
    <source>
        <dbReference type="ARBA" id="ARBA00023002"/>
    </source>
</evidence>
<dbReference type="Gene3D" id="3.40.50.720">
    <property type="entry name" value="NAD(P)-binding Rossmann-like Domain"/>
    <property type="match status" value="1"/>
</dbReference>
<organism evidence="13 14">
    <name type="scientific">Rubellimicrobium thermophilum DSM 16684</name>
    <dbReference type="NCBI Taxonomy" id="1123069"/>
    <lineage>
        <taxon>Bacteria</taxon>
        <taxon>Pseudomonadati</taxon>
        <taxon>Pseudomonadota</taxon>
        <taxon>Alphaproteobacteria</taxon>
        <taxon>Rhodobacterales</taxon>
        <taxon>Roseobacteraceae</taxon>
        <taxon>Rubellimicrobium</taxon>
    </lineage>
</organism>
<evidence type="ECO:0000259" key="11">
    <source>
        <dbReference type="Pfam" id="PF00724"/>
    </source>
</evidence>
<name>S9R6J6_9RHOB</name>
<evidence type="ECO:0000256" key="5">
    <source>
        <dbReference type="ARBA" id="ARBA00022643"/>
    </source>
</evidence>
<reference evidence="13 14" key="1">
    <citation type="journal article" date="2013" name="Stand. Genomic Sci.">
        <title>Genome sequence of the reddish-pigmented Rubellimicrobium thermophilum type strain (DSM 16684(T)), a member of the Roseobacter clade.</title>
        <authorList>
            <person name="Fiebig A."/>
            <person name="Riedel T."/>
            <person name="Gronow S."/>
            <person name="Petersen J."/>
            <person name="Klenk H.P."/>
            <person name="Goker M."/>
        </authorList>
    </citation>
    <scope>NUCLEOTIDE SEQUENCE [LARGE SCALE GENOMIC DNA]</scope>
    <source>
        <strain evidence="13 14">DSM 16684</strain>
    </source>
</reference>
<evidence type="ECO:0000256" key="9">
    <source>
        <dbReference type="ARBA" id="ARBA00023014"/>
    </source>
</evidence>
<dbReference type="AlphaFoldDB" id="S9R6J6"/>
<feature type="compositionally biased region" description="Basic and acidic residues" evidence="10">
    <location>
        <begin position="765"/>
        <end position="775"/>
    </location>
</feature>
<proteinExistence type="inferred from homology"/>
<protein>
    <submittedName>
        <fullName evidence="13">NADH:flavin oxidoreductase, Old Yellow Enzyme family</fullName>
        <ecNumber evidence="13">1.3.1.34</ecNumber>
    </submittedName>
</protein>
<dbReference type="GO" id="GO:0008670">
    <property type="term" value="F:2,4-dienoyl-CoA reductase (NADPH) activity"/>
    <property type="evidence" value="ECO:0007669"/>
    <property type="project" value="UniProtKB-EC"/>
</dbReference>
<dbReference type="PANTHER" id="PTHR42917">
    <property type="entry name" value="2,4-DIENOYL-COA REDUCTASE"/>
    <property type="match status" value="1"/>
</dbReference>
<keyword evidence="5" id="KW-0288">FMN</keyword>
<dbReference type="SUPFAM" id="SSF51905">
    <property type="entry name" value="FAD/NAD(P)-binding domain"/>
    <property type="match status" value="1"/>
</dbReference>
<feature type="region of interest" description="Disordered" evidence="10">
    <location>
        <begin position="684"/>
        <end position="730"/>
    </location>
</feature>
<evidence type="ECO:0000256" key="8">
    <source>
        <dbReference type="ARBA" id="ARBA00023004"/>
    </source>
</evidence>
<keyword evidence="14" id="KW-1185">Reference proteome</keyword>
<keyword evidence="9" id="KW-0411">Iron-sulfur</keyword>
<dbReference type="PANTHER" id="PTHR42917:SF2">
    <property type="entry name" value="2,4-DIENOYL-COA REDUCTASE [(2E)-ENOYL-COA-PRODUCING]"/>
    <property type="match status" value="1"/>
</dbReference>
<dbReference type="Pfam" id="PF00724">
    <property type="entry name" value="Oxidored_FMN"/>
    <property type="match status" value="1"/>
</dbReference>
<evidence type="ECO:0000256" key="2">
    <source>
        <dbReference type="ARBA" id="ARBA00001966"/>
    </source>
</evidence>
<feature type="domain" description="FAD/NAD(P)-binding" evidence="12">
    <location>
        <begin position="373"/>
        <end position="654"/>
    </location>
</feature>
<dbReference type="EMBL" id="AOLV01000006">
    <property type="protein sequence ID" value="EPX87527.1"/>
    <property type="molecule type" value="Genomic_DNA"/>
</dbReference>
<dbReference type="InterPro" id="IPR023753">
    <property type="entry name" value="FAD/NAD-binding_dom"/>
</dbReference>
<comment type="cofactor">
    <cofactor evidence="1">
        <name>FMN</name>
        <dbReference type="ChEBI" id="CHEBI:58210"/>
    </cofactor>
</comment>
<dbReference type="PATRIC" id="fig|1123069.3.peg.350"/>
<dbReference type="InterPro" id="IPR036188">
    <property type="entry name" value="FAD/NAD-bd_sf"/>
</dbReference>
<evidence type="ECO:0000256" key="6">
    <source>
        <dbReference type="ARBA" id="ARBA00022723"/>
    </source>
</evidence>
<dbReference type="HOGENOM" id="CLU_012153_1_1_5"/>
<dbReference type="PRINTS" id="PR00411">
    <property type="entry name" value="PNDRDTASEI"/>
</dbReference>
<sequence>MSYPHLLSPIRLGPLSLPNRVLMGSMHTGLEELGDWGRVAAYYAARASAGLIVTGGMAPNREGAVFPGAAGLFTDRDVANHRRVTDAVHEAGGRIAMQILHAGRYAYGPDCVAPSAVRSPISPFVPRALDEEGIRAQIAAFATAAARAAEAGYDGVEVMGSEGYLINQFLAPRTNRREDAWGGSPRNRRRFALEVVRAVRAALGPDRVLIYRISLIDLVEDGQTWEEIAALAREVEAAGADALNAGIGWHESRVPTIATSVPRGAWTWLAARLKQETALPVIASNRLNTPEAAEAVLAAGEADMVNIACPFLADPDFVTKTAQGRAAEIAPCIACNQACLDHTFAGRTASCLVNPRAAHETVLVIRPAAARRHVAVVGAGPAGLAAALTAAERGHAVTLFEREPRIGGQLNLAAAVPGKEEFVPLIAWFARMIERRGVMLRLGCEAVPEDLEGFDAVVVATGVRPRDPGLPGQDLPHVATYADILTGRVTAGPRVAVIGAGGIGFDVSTYLVIGAGSSSDPARWRAEWGGGRSRRDPRRPRPAPARSPLRQVTLIQRKAGQPGRGLGRTTGWIHRAALRMKGVRMLGGATYERIAPEGLWLRLDGGEPELVPADTIVLCTGQESERSLADRLQARGAPRACDRRGRYGCRARCQARDRSGDASGCHALAVSVPDQIHPLSVQWPRVRPQRAPFRGQSGSIPIAPAKDDSDGPTDRDGSLRRRGGSGRVHRCRQEARHFQVRRLEACLLSRGTARGAAAQPHHAARLADRDRSGLL</sequence>
<evidence type="ECO:0000259" key="12">
    <source>
        <dbReference type="Pfam" id="PF07992"/>
    </source>
</evidence>
<dbReference type="EC" id="1.3.1.34" evidence="13"/>
<keyword evidence="6" id="KW-0479">Metal-binding</keyword>
<gene>
    <name evidence="13" type="ORF">ruthe_00390</name>
</gene>
<comment type="caution">
    <text evidence="13">The sequence shown here is derived from an EMBL/GenBank/DDBJ whole genome shotgun (WGS) entry which is preliminary data.</text>
</comment>
<dbReference type="Gene3D" id="3.50.50.60">
    <property type="entry name" value="FAD/NAD(P)-binding domain"/>
    <property type="match status" value="1"/>
</dbReference>
<comment type="similarity">
    <text evidence="3">In the N-terminal section; belongs to the NADH:flavin oxidoreductase/NADH oxidase family.</text>
</comment>
<feature type="region of interest" description="Disordered" evidence="10">
    <location>
        <begin position="518"/>
        <end position="548"/>
    </location>
</feature>
<dbReference type="Pfam" id="PF07992">
    <property type="entry name" value="Pyr_redox_2"/>
    <property type="match status" value="1"/>
</dbReference>
<feature type="compositionally biased region" description="Basic residues" evidence="10">
    <location>
        <begin position="720"/>
        <end position="730"/>
    </location>
</feature>
<feature type="domain" description="NADH:flavin oxidoreductase/NADH oxidase N-terminal" evidence="11">
    <location>
        <begin position="6"/>
        <end position="327"/>
    </location>
</feature>
<dbReference type="InterPro" id="IPR001155">
    <property type="entry name" value="OxRdtase_FMN_N"/>
</dbReference>
<dbReference type="Proteomes" id="UP000015346">
    <property type="component" value="Unassembled WGS sequence"/>
</dbReference>
<evidence type="ECO:0000313" key="13">
    <source>
        <dbReference type="EMBL" id="EPX87527.1"/>
    </source>
</evidence>
<dbReference type="GO" id="GO:0010181">
    <property type="term" value="F:FMN binding"/>
    <property type="evidence" value="ECO:0007669"/>
    <property type="project" value="InterPro"/>
</dbReference>
<accession>S9R6J6</accession>
<evidence type="ECO:0000313" key="14">
    <source>
        <dbReference type="Proteomes" id="UP000015346"/>
    </source>
</evidence>
<keyword evidence="7 13" id="KW-0560">Oxidoreductase</keyword>
<dbReference type="STRING" id="1123069.ruthe_00390"/>
<dbReference type="GO" id="GO:0046872">
    <property type="term" value="F:metal ion binding"/>
    <property type="evidence" value="ECO:0007669"/>
    <property type="project" value="UniProtKB-KW"/>
</dbReference>
<evidence type="ECO:0000256" key="3">
    <source>
        <dbReference type="ARBA" id="ARBA00011048"/>
    </source>
</evidence>
<evidence type="ECO:0000256" key="1">
    <source>
        <dbReference type="ARBA" id="ARBA00001917"/>
    </source>
</evidence>
<dbReference type="PRINTS" id="PR00368">
    <property type="entry name" value="FADPNR"/>
</dbReference>
<dbReference type="SUPFAM" id="SSF51395">
    <property type="entry name" value="FMN-linked oxidoreductases"/>
    <property type="match status" value="1"/>
</dbReference>
<dbReference type="GO" id="GO:0051536">
    <property type="term" value="F:iron-sulfur cluster binding"/>
    <property type="evidence" value="ECO:0007669"/>
    <property type="project" value="UniProtKB-KW"/>
</dbReference>
<feature type="region of interest" description="Disordered" evidence="10">
    <location>
        <begin position="753"/>
        <end position="775"/>
    </location>
</feature>
<keyword evidence="8" id="KW-0408">Iron</keyword>
<evidence type="ECO:0000256" key="10">
    <source>
        <dbReference type="SAM" id="MobiDB-lite"/>
    </source>
</evidence>
<feature type="compositionally biased region" description="Basic and acidic residues" evidence="10">
    <location>
        <begin position="705"/>
        <end position="719"/>
    </location>
</feature>
<comment type="cofactor">
    <cofactor evidence="2">
        <name>[4Fe-4S] cluster</name>
        <dbReference type="ChEBI" id="CHEBI:49883"/>
    </cofactor>
</comment>
<dbReference type="InterPro" id="IPR013785">
    <property type="entry name" value="Aldolase_TIM"/>
</dbReference>
<evidence type="ECO:0000256" key="4">
    <source>
        <dbReference type="ARBA" id="ARBA00022630"/>
    </source>
</evidence>
<keyword evidence="4" id="KW-0285">Flavoprotein</keyword>
<dbReference type="InterPro" id="IPR051793">
    <property type="entry name" value="NADH:flavin_oxidoreductase"/>
</dbReference>
<dbReference type="Gene3D" id="3.20.20.70">
    <property type="entry name" value="Aldolase class I"/>
    <property type="match status" value="1"/>
</dbReference>
<dbReference type="CDD" id="cd02930">
    <property type="entry name" value="DCR_FMN"/>
    <property type="match status" value="1"/>
</dbReference>